<evidence type="ECO:0000256" key="1">
    <source>
        <dbReference type="ARBA" id="ARBA00004571"/>
    </source>
</evidence>
<protein>
    <submittedName>
        <fullName evidence="10">SusC/RagA family TonB-linked outer membrane protein</fullName>
    </submittedName>
</protein>
<comment type="similarity">
    <text evidence="7">Belongs to the TonB-dependent receptor family.</text>
</comment>
<evidence type="ECO:0000256" key="2">
    <source>
        <dbReference type="ARBA" id="ARBA00022448"/>
    </source>
</evidence>
<dbReference type="InterPro" id="IPR023996">
    <property type="entry name" value="TonB-dep_OMP_SusC/RagA"/>
</dbReference>
<keyword evidence="6 7" id="KW-0998">Cell outer membrane</keyword>
<evidence type="ECO:0000313" key="10">
    <source>
        <dbReference type="EMBL" id="XDU98174.1"/>
    </source>
</evidence>
<keyword evidence="4 7" id="KW-0812">Transmembrane</keyword>
<keyword evidence="8" id="KW-0732">Signal</keyword>
<sequence length="1049" mass="113480">MKKLLSNFIHWKLNYHKFPLMLFLLLTSSFMFAQTSISGIVKDASGPVPGVNVAVKGGNNGTTTDFDGNFKLNGVKPNDVLIFSYLGYASQEVGVNGKSKINVTLQTDSKQLEEVVVVAYGSSKKKDLTGAVGIINSESLNSTPVTSVDQALQGKVAGLQITQDSGAPGSGMSVNIRGVGSFGSTAPLYIVDGYPTEDISYLNPNDIQSISILKDASASALYGVRASNGVVIVQTKSGKKGATVVEVNSWISTSDLHKKVDLLNVNQFATLANSLGTAQGVATLPEWANGGSSLTNVDWQDYAFRSAVRQGHNVSIRGGGEKTKIALTAGLTDEEGIVIGSSSKKWNLGLKADFDITDKLRAKANIKYNKQSTYTPLGGGYDNLAKVFTNVPYLSNATGTNLPYSNGLYGSFTDVSQFATSTNILAQGLSQDNDNAKYTTQANFGLEYDIIPGLTAKANYGFTTISENYAQFLPSYFRSSANADNRANATYAVTHNLYNDWVAEGLLDYTKSFGKSKINLLGGVSAQRGTSEILSTRGSSFLSNDIRDLSAAGKIDYTNAYTRTSTLASQFARFNYNYDSKYYVTITARRDGVGDRFLEKPYSPFYSAGAGWNIDEESFMDGSIFNVLKLRGSYGETGNYKGIGSFLYKTTYANGINGDDAGYTFGGVLSPGLAPTGLANSKLKWETQIQTDLGIDGELFDGKIFFTVDYFNKESKDFLLYQTIPAQTGFTTGPVNAGNIVNRGFEFLLGYRKTKGDFTWDISANITTIHNEITSLGGEDFVKFSSSFAPSFVDNWQDITRSYVGGNVGAFYGYKTDGIFQTQAEIDALNTSAGGVYQNSATAPGDRKFKDVNGDGKITAEDKTVIGSPIPKFYGGLNFNAKYKNFTVGIDVNGSFGNKILNYTRVEQESFGGFGINNGYTNISVDYFNSYWRGEGTSNEYARATLVDSNQNNRASDHFIEDGSYVRLRNLKFGYSLPDSIIKNLGMTNLNVYVSGQNLITLTKYTGWDPEIGQVSDQNGTSGGVQTRGIDFGTFPVAKSFTLGLNLQF</sequence>
<dbReference type="SUPFAM" id="SSF56935">
    <property type="entry name" value="Porins"/>
    <property type="match status" value="1"/>
</dbReference>
<feature type="chain" id="PRO_5044239173" evidence="8">
    <location>
        <begin position="34"/>
        <end position="1049"/>
    </location>
</feature>
<proteinExistence type="inferred from homology"/>
<dbReference type="PROSITE" id="PS52016">
    <property type="entry name" value="TONB_DEPENDENT_REC_3"/>
    <property type="match status" value="1"/>
</dbReference>
<dbReference type="Gene3D" id="2.60.40.1120">
    <property type="entry name" value="Carboxypeptidase-like, regulatory domain"/>
    <property type="match status" value="1"/>
</dbReference>
<dbReference type="SUPFAM" id="SSF49464">
    <property type="entry name" value="Carboxypeptidase regulatory domain-like"/>
    <property type="match status" value="1"/>
</dbReference>
<dbReference type="RefSeq" id="WP_369765450.1">
    <property type="nucleotide sequence ID" value="NZ_CP165626.1"/>
</dbReference>
<dbReference type="NCBIfam" id="TIGR04057">
    <property type="entry name" value="SusC_RagA_signa"/>
    <property type="match status" value="1"/>
</dbReference>
<evidence type="ECO:0000256" key="5">
    <source>
        <dbReference type="ARBA" id="ARBA00023136"/>
    </source>
</evidence>
<dbReference type="InterPro" id="IPR039426">
    <property type="entry name" value="TonB-dep_rcpt-like"/>
</dbReference>
<gene>
    <name evidence="10" type="ORF">AB3G39_13440</name>
</gene>
<dbReference type="AlphaFoldDB" id="A0AB39WC24"/>
<dbReference type="Pfam" id="PF07715">
    <property type="entry name" value="Plug"/>
    <property type="match status" value="1"/>
</dbReference>
<keyword evidence="5 7" id="KW-0472">Membrane</keyword>
<dbReference type="InterPro" id="IPR008969">
    <property type="entry name" value="CarboxyPept-like_regulatory"/>
</dbReference>
<evidence type="ECO:0000256" key="3">
    <source>
        <dbReference type="ARBA" id="ARBA00022452"/>
    </source>
</evidence>
<dbReference type="Gene3D" id="2.170.130.10">
    <property type="entry name" value="TonB-dependent receptor, plug domain"/>
    <property type="match status" value="1"/>
</dbReference>
<feature type="domain" description="TonB-dependent receptor plug" evidence="9">
    <location>
        <begin position="124"/>
        <end position="230"/>
    </location>
</feature>
<dbReference type="EMBL" id="CP165626">
    <property type="protein sequence ID" value="XDU98174.1"/>
    <property type="molecule type" value="Genomic_DNA"/>
</dbReference>
<dbReference type="Gene3D" id="2.40.170.20">
    <property type="entry name" value="TonB-dependent receptor, beta-barrel domain"/>
    <property type="match status" value="1"/>
</dbReference>
<feature type="signal peptide" evidence="8">
    <location>
        <begin position="1"/>
        <end position="33"/>
    </location>
</feature>
<evidence type="ECO:0000259" key="9">
    <source>
        <dbReference type="Pfam" id="PF07715"/>
    </source>
</evidence>
<evidence type="ECO:0000256" key="7">
    <source>
        <dbReference type="PROSITE-ProRule" id="PRU01360"/>
    </source>
</evidence>
<accession>A0AB39WC24</accession>
<dbReference type="InterPro" id="IPR012910">
    <property type="entry name" value="Plug_dom"/>
</dbReference>
<evidence type="ECO:0000256" key="8">
    <source>
        <dbReference type="SAM" id="SignalP"/>
    </source>
</evidence>
<dbReference type="FunFam" id="2.170.130.10:FF:000008">
    <property type="entry name" value="SusC/RagA family TonB-linked outer membrane protein"/>
    <property type="match status" value="1"/>
</dbReference>
<dbReference type="Pfam" id="PF13715">
    <property type="entry name" value="CarbopepD_reg_2"/>
    <property type="match status" value="1"/>
</dbReference>
<name>A0AB39WC24_9FLAO</name>
<reference evidence="10" key="1">
    <citation type="submission" date="2024-07" db="EMBL/GenBank/DDBJ databases">
        <authorList>
            <person name="Biller S.J."/>
        </authorList>
    </citation>
    <scope>NUCLEOTIDE SEQUENCE</scope>
    <source>
        <strain evidence="10">WC2416</strain>
    </source>
</reference>
<comment type="subcellular location">
    <subcellularLocation>
        <location evidence="1 7">Cell outer membrane</location>
        <topology evidence="1 7">Multi-pass membrane protein</topology>
    </subcellularLocation>
</comment>
<evidence type="ECO:0000256" key="6">
    <source>
        <dbReference type="ARBA" id="ARBA00023237"/>
    </source>
</evidence>
<dbReference type="GO" id="GO:0009279">
    <property type="term" value="C:cell outer membrane"/>
    <property type="evidence" value="ECO:0007669"/>
    <property type="project" value="UniProtKB-SubCell"/>
</dbReference>
<keyword evidence="2 7" id="KW-0813">Transport</keyword>
<dbReference type="NCBIfam" id="TIGR04056">
    <property type="entry name" value="OMP_RagA_SusC"/>
    <property type="match status" value="1"/>
</dbReference>
<organism evidence="10">
    <name type="scientific">Flavobacterium sp. WC2416</name>
    <dbReference type="NCBI Taxonomy" id="3234141"/>
    <lineage>
        <taxon>Bacteria</taxon>
        <taxon>Pseudomonadati</taxon>
        <taxon>Bacteroidota</taxon>
        <taxon>Flavobacteriia</taxon>
        <taxon>Flavobacteriales</taxon>
        <taxon>Flavobacteriaceae</taxon>
        <taxon>Flavobacterium</taxon>
    </lineage>
</organism>
<keyword evidence="3 7" id="KW-1134">Transmembrane beta strand</keyword>
<dbReference type="InterPro" id="IPR023997">
    <property type="entry name" value="TonB-dep_OMP_SusC/RagA_CS"/>
</dbReference>
<evidence type="ECO:0000256" key="4">
    <source>
        <dbReference type="ARBA" id="ARBA00022692"/>
    </source>
</evidence>
<dbReference type="InterPro" id="IPR036942">
    <property type="entry name" value="Beta-barrel_TonB_sf"/>
</dbReference>
<dbReference type="InterPro" id="IPR037066">
    <property type="entry name" value="Plug_dom_sf"/>
</dbReference>